<organism evidence="1">
    <name type="scientific">Anguilla anguilla</name>
    <name type="common">European freshwater eel</name>
    <name type="synonym">Muraena anguilla</name>
    <dbReference type="NCBI Taxonomy" id="7936"/>
    <lineage>
        <taxon>Eukaryota</taxon>
        <taxon>Metazoa</taxon>
        <taxon>Chordata</taxon>
        <taxon>Craniata</taxon>
        <taxon>Vertebrata</taxon>
        <taxon>Euteleostomi</taxon>
        <taxon>Actinopterygii</taxon>
        <taxon>Neopterygii</taxon>
        <taxon>Teleostei</taxon>
        <taxon>Anguilliformes</taxon>
        <taxon>Anguillidae</taxon>
        <taxon>Anguilla</taxon>
    </lineage>
</organism>
<dbReference type="EMBL" id="GBXM01037228">
    <property type="protein sequence ID" value="JAH71349.1"/>
    <property type="molecule type" value="Transcribed_RNA"/>
</dbReference>
<protein>
    <submittedName>
        <fullName evidence="1">Uncharacterized protein</fullName>
    </submittedName>
</protein>
<reference evidence="1" key="2">
    <citation type="journal article" date="2015" name="Fish Shellfish Immunol.">
        <title>Early steps in the European eel (Anguilla anguilla)-Vibrio vulnificus interaction in the gills: Role of the RtxA13 toxin.</title>
        <authorList>
            <person name="Callol A."/>
            <person name="Pajuelo D."/>
            <person name="Ebbesson L."/>
            <person name="Teles M."/>
            <person name="MacKenzie S."/>
            <person name="Amaro C."/>
        </authorList>
    </citation>
    <scope>NUCLEOTIDE SEQUENCE</scope>
</reference>
<name>A0A0E9UZQ4_ANGAN</name>
<reference evidence="1" key="1">
    <citation type="submission" date="2014-11" db="EMBL/GenBank/DDBJ databases">
        <authorList>
            <person name="Amaro Gonzalez C."/>
        </authorList>
    </citation>
    <scope>NUCLEOTIDE SEQUENCE</scope>
</reference>
<accession>A0A0E9UZQ4</accession>
<sequence>MPNSRRGGEKRKENAST</sequence>
<proteinExistence type="predicted"/>
<evidence type="ECO:0000313" key="1">
    <source>
        <dbReference type="EMBL" id="JAH71349.1"/>
    </source>
</evidence>
<dbReference type="AlphaFoldDB" id="A0A0E9UZQ4"/>